<dbReference type="GO" id="GO:0004756">
    <property type="term" value="F:selenide, water dikinase activity"/>
    <property type="evidence" value="ECO:0007669"/>
    <property type="project" value="TreeGrafter"/>
</dbReference>
<dbReference type="InterPro" id="IPR010918">
    <property type="entry name" value="PurM-like_C_dom"/>
</dbReference>
<keyword evidence="5" id="KW-0711">Selenium</keyword>
<dbReference type="InterPro" id="IPR016188">
    <property type="entry name" value="PurM-like_N"/>
</dbReference>
<reference evidence="9" key="1">
    <citation type="submission" date="2017-02" db="UniProtKB">
        <authorList>
            <consortium name="WormBaseParasite"/>
        </authorList>
    </citation>
    <scope>IDENTIFICATION</scope>
</reference>
<proteinExistence type="predicted"/>
<evidence type="ECO:0000256" key="4">
    <source>
        <dbReference type="ARBA" id="ARBA00022840"/>
    </source>
</evidence>
<feature type="domain" description="PurM-like C-terminal" evidence="7">
    <location>
        <begin position="174"/>
        <end position="340"/>
    </location>
</feature>
<keyword evidence="3" id="KW-0418">Kinase</keyword>
<dbReference type="WBParaSite" id="SMUV_0000673001-mRNA-1">
    <property type="protein sequence ID" value="SMUV_0000673001-mRNA-1"/>
    <property type="gene ID" value="SMUV_0000673001"/>
</dbReference>
<keyword evidence="8" id="KW-1185">Reference proteome</keyword>
<dbReference type="SUPFAM" id="SSF55326">
    <property type="entry name" value="PurM N-terminal domain-like"/>
    <property type="match status" value="1"/>
</dbReference>
<evidence type="ECO:0000256" key="3">
    <source>
        <dbReference type="ARBA" id="ARBA00022777"/>
    </source>
</evidence>
<keyword evidence="4" id="KW-0067">ATP-binding</keyword>
<evidence type="ECO:0000256" key="1">
    <source>
        <dbReference type="ARBA" id="ARBA00022679"/>
    </source>
</evidence>
<evidence type="ECO:0000313" key="9">
    <source>
        <dbReference type="WBParaSite" id="SMUV_0000673001-mRNA-1"/>
    </source>
</evidence>
<dbReference type="CDD" id="cd02195">
    <property type="entry name" value="SelD"/>
    <property type="match status" value="1"/>
</dbReference>
<feature type="domain" description="PurM-like N-terminal" evidence="6">
    <location>
        <begin position="51"/>
        <end position="150"/>
    </location>
</feature>
<keyword evidence="1" id="KW-0808">Transferase</keyword>
<dbReference type="PANTHER" id="PTHR10256">
    <property type="entry name" value="SELENIDE, WATER DIKINASE"/>
    <property type="match status" value="1"/>
</dbReference>
<dbReference type="NCBIfam" id="TIGR00476">
    <property type="entry name" value="selD"/>
    <property type="match status" value="1"/>
</dbReference>
<dbReference type="Pfam" id="PF02769">
    <property type="entry name" value="AIRS_C"/>
    <property type="match status" value="1"/>
</dbReference>
<evidence type="ECO:0000256" key="5">
    <source>
        <dbReference type="ARBA" id="ARBA00023266"/>
    </source>
</evidence>
<protein>
    <submittedName>
        <fullName evidence="9">Selenide, water dikinase</fullName>
    </submittedName>
</protein>
<evidence type="ECO:0000313" key="8">
    <source>
        <dbReference type="Proteomes" id="UP000046393"/>
    </source>
</evidence>
<dbReference type="InterPro" id="IPR036676">
    <property type="entry name" value="PurM-like_C_sf"/>
</dbReference>
<dbReference type="Gene3D" id="3.30.1330.10">
    <property type="entry name" value="PurM-like, N-terminal domain"/>
    <property type="match status" value="1"/>
</dbReference>
<dbReference type="AlphaFoldDB" id="A0A0N5APY7"/>
<dbReference type="GO" id="GO:0005524">
    <property type="term" value="F:ATP binding"/>
    <property type="evidence" value="ECO:0007669"/>
    <property type="project" value="UniProtKB-KW"/>
</dbReference>
<dbReference type="PANTHER" id="PTHR10256:SF0">
    <property type="entry name" value="INACTIVE SELENIDE, WATER DIKINASE-LIKE PROTEIN-RELATED"/>
    <property type="match status" value="1"/>
</dbReference>
<dbReference type="GO" id="GO:0016260">
    <property type="term" value="P:selenocysteine biosynthetic process"/>
    <property type="evidence" value="ECO:0007669"/>
    <property type="project" value="TreeGrafter"/>
</dbReference>
<keyword evidence="2" id="KW-0547">Nucleotide-binding</keyword>
<accession>A0A0N5APY7</accession>
<organism evidence="8 9">
    <name type="scientific">Syphacia muris</name>
    <dbReference type="NCBI Taxonomy" id="451379"/>
    <lineage>
        <taxon>Eukaryota</taxon>
        <taxon>Metazoa</taxon>
        <taxon>Ecdysozoa</taxon>
        <taxon>Nematoda</taxon>
        <taxon>Chromadorea</taxon>
        <taxon>Rhabditida</taxon>
        <taxon>Spirurina</taxon>
        <taxon>Oxyuridomorpha</taxon>
        <taxon>Oxyuroidea</taxon>
        <taxon>Oxyuridae</taxon>
        <taxon>Syphacia</taxon>
    </lineage>
</organism>
<evidence type="ECO:0000259" key="7">
    <source>
        <dbReference type="Pfam" id="PF02769"/>
    </source>
</evidence>
<dbReference type="Pfam" id="PF00586">
    <property type="entry name" value="AIRS"/>
    <property type="match status" value="1"/>
</dbReference>
<dbReference type="GO" id="GO:0005737">
    <property type="term" value="C:cytoplasm"/>
    <property type="evidence" value="ECO:0007669"/>
    <property type="project" value="TreeGrafter"/>
</dbReference>
<evidence type="ECO:0000256" key="2">
    <source>
        <dbReference type="ARBA" id="ARBA00022741"/>
    </source>
</evidence>
<dbReference type="Gene3D" id="3.90.650.10">
    <property type="entry name" value="PurM-like C-terminal domain"/>
    <property type="match status" value="1"/>
</dbReference>
<dbReference type="InterPro" id="IPR036921">
    <property type="entry name" value="PurM-like_N_sf"/>
</dbReference>
<dbReference type="Proteomes" id="UP000046393">
    <property type="component" value="Unplaced"/>
</dbReference>
<dbReference type="PIRSF" id="PIRSF036407">
    <property type="entry name" value="Selenphspht_syn"/>
    <property type="match status" value="1"/>
</dbReference>
<name>A0A0N5APY7_9BILA</name>
<dbReference type="STRING" id="451379.A0A0N5APY7"/>
<sequence>MNDKIIKRILGGFDPVANGLPPDFLLTNLTELKGCGCKVPQSWIIISIGLDSCVIPLQYDGLSLVQTTDFFYPLIDDPYLMGRITCANVLSDLYAMGVSKCDNMLTLLGIPKDLDVEVRRIVISMFLNGFKETAASVGTSIRGGQTVKCPWLLLGGVATSVCSKSDMSKVQDAQVGDKIVLTKPVGGQIAVNSFEWLKRKNGRVEKLGLDEKKIVRAYQQTVEQMCRLNRNAAELARKYNAHASTDVTGFGLMGHADNLARSQRSNCKFVIEKMPVIEYTDEISKKMGNGFRLFDGLAAETSGGLLIVVDGKNAEALCKDLEALDGFPAWVIGTVVERAGDADKYATFSENLEIMSIPSRIHP</sequence>
<evidence type="ECO:0000259" key="6">
    <source>
        <dbReference type="Pfam" id="PF00586"/>
    </source>
</evidence>
<dbReference type="FunFam" id="3.90.650.10:FF:000010">
    <property type="entry name" value="Selenide, water dikinase"/>
    <property type="match status" value="1"/>
</dbReference>
<dbReference type="InterPro" id="IPR004536">
    <property type="entry name" value="SPS/SelD"/>
</dbReference>
<dbReference type="SUPFAM" id="SSF56042">
    <property type="entry name" value="PurM C-terminal domain-like"/>
    <property type="match status" value="1"/>
</dbReference>